<dbReference type="GO" id="GO:0016747">
    <property type="term" value="F:acyltransferase activity, transferring groups other than amino-acyl groups"/>
    <property type="evidence" value="ECO:0007669"/>
    <property type="project" value="InterPro"/>
</dbReference>
<dbReference type="EMBL" id="LBSX01000002">
    <property type="protein sequence ID" value="KKQ28068.1"/>
    <property type="molecule type" value="Genomic_DNA"/>
</dbReference>
<feature type="domain" description="N-acetyltransferase" evidence="1">
    <location>
        <begin position="177"/>
        <end position="320"/>
    </location>
</feature>
<dbReference type="InterPro" id="IPR050276">
    <property type="entry name" value="MshD_Acetyltransferase"/>
</dbReference>
<dbReference type="PANTHER" id="PTHR43617:SF34">
    <property type="entry name" value="PUTATIVE-RELATED"/>
    <property type="match status" value="1"/>
</dbReference>
<comment type="caution">
    <text evidence="2">The sequence shown here is derived from an EMBL/GenBank/DDBJ whole genome shotgun (WGS) entry which is preliminary data.</text>
</comment>
<organism evidence="2 3">
    <name type="scientific">Candidatus Magasanikbacteria bacterium GW2011_GWC2_37_14</name>
    <dbReference type="NCBI Taxonomy" id="1619046"/>
    <lineage>
        <taxon>Bacteria</taxon>
        <taxon>Candidatus Magasanikiibacteriota</taxon>
    </lineage>
</organism>
<dbReference type="PROSITE" id="PS51186">
    <property type="entry name" value="GNAT"/>
    <property type="match status" value="2"/>
</dbReference>
<dbReference type="STRING" id="1619046.US42_C0002G0023"/>
<keyword evidence="2" id="KW-0808">Transferase</keyword>
<proteinExistence type="predicted"/>
<dbReference type="CDD" id="cd04301">
    <property type="entry name" value="NAT_SF"/>
    <property type="match status" value="2"/>
</dbReference>
<dbReference type="PANTHER" id="PTHR43617">
    <property type="entry name" value="L-AMINO ACID N-ACETYLTRANSFERASE"/>
    <property type="match status" value="1"/>
</dbReference>
<feature type="domain" description="N-acetyltransferase" evidence="1">
    <location>
        <begin position="8"/>
        <end position="168"/>
    </location>
</feature>
<dbReference type="Proteomes" id="UP000034849">
    <property type="component" value="Unassembled WGS sequence"/>
</dbReference>
<dbReference type="Pfam" id="PF13508">
    <property type="entry name" value="Acetyltransf_7"/>
    <property type="match status" value="2"/>
</dbReference>
<dbReference type="Gene3D" id="3.40.630.30">
    <property type="match status" value="2"/>
</dbReference>
<gene>
    <name evidence="2" type="ORF">US42_C0002G0023</name>
</gene>
<name>A0A0G0GAB3_9BACT</name>
<evidence type="ECO:0000313" key="2">
    <source>
        <dbReference type="EMBL" id="KKQ28068.1"/>
    </source>
</evidence>
<dbReference type="InterPro" id="IPR000182">
    <property type="entry name" value="GNAT_dom"/>
</dbReference>
<dbReference type="SUPFAM" id="SSF55729">
    <property type="entry name" value="Acyl-CoA N-acyltransferases (Nat)"/>
    <property type="match status" value="2"/>
</dbReference>
<accession>A0A0G0GAB3</accession>
<sequence length="321" mass="37079">MKMNSNTIKIIKAEPKDVLGIAEVKKVTWLATYPNKKAGITIEDLQKSNFFDIEKIKRRQKEIRENINRQFWVAKDDKKTVGFCGAMREKEKYEIGAIYVLPEYQGQGIGKMFIDKAFVWLGGNRDIIVKVVSYNKQAINFYKTVGFKLAKGVKKSEWHKLACGKLLPEIEMLRKGVKCKLATINDTKILLKLNSLLDLEEKNKKEKISEAVKKKLIWVAECDKKIVGYVLVRLFDKMHEQLPNSVFLSDLCVLDNYRGQGIGRMLVQKTLDKKYPKQYHYFSLTHDPKEKDLTNFYKTFGFKVKGKTKAGNVKLVKNIIV</sequence>
<protein>
    <submittedName>
        <fullName evidence="2">Acetyltransferase, GNAT</fullName>
    </submittedName>
</protein>
<dbReference type="InterPro" id="IPR016181">
    <property type="entry name" value="Acyl_CoA_acyltransferase"/>
</dbReference>
<evidence type="ECO:0000313" key="3">
    <source>
        <dbReference type="Proteomes" id="UP000034849"/>
    </source>
</evidence>
<evidence type="ECO:0000259" key="1">
    <source>
        <dbReference type="PROSITE" id="PS51186"/>
    </source>
</evidence>
<dbReference type="AlphaFoldDB" id="A0A0G0GAB3"/>
<reference evidence="2 3" key="1">
    <citation type="journal article" date="2015" name="Nature">
        <title>rRNA introns, odd ribosomes, and small enigmatic genomes across a large radiation of phyla.</title>
        <authorList>
            <person name="Brown C.T."/>
            <person name="Hug L.A."/>
            <person name="Thomas B.C."/>
            <person name="Sharon I."/>
            <person name="Castelle C.J."/>
            <person name="Singh A."/>
            <person name="Wilkins M.J."/>
            <person name="Williams K.H."/>
            <person name="Banfield J.F."/>
        </authorList>
    </citation>
    <scope>NUCLEOTIDE SEQUENCE [LARGE SCALE GENOMIC DNA]</scope>
</reference>